<keyword evidence="4" id="KW-0560">Oxidoreductase</keyword>
<protein>
    <submittedName>
        <fullName evidence="7">2-polyprenyl-6-methoxyphenol hydroxylase</fullName>
    </submittedName>
</protein>
<evidence type="ECO:0000259" key="6">
    <source>
        <dbReference type="Pfam" id="PF01494"/>
    </source>
</evidence>
<evidence type="ECO:0000313" key="7">
    <source>
        <dbReference type="EMBL" id="EIT78403.1"/>
    </source>
</evidence>
<evidence type="ECO:0000256" key="4">
    <source>
        <dbReference type="ARBA" id="ARBA00023002"/>
    </source>
</evidence>
<dbReference type="GO" id="GO:0004497">
    <property type="term" value="F:monooxygenase activity"/>
    <property type="evidence" value="ECO:0007669"/>
    <property type="project" value="UniProtKB-KW"/>
</dbReference>
<proteinExistence type="inferred from homology"/>
<dbReference type="HOGENOM" id="CLU_009665_19_2_1"/>
<evidence type="ECO:0000313" key="8">
    <source>
        <dbReference type="Proteomes" id="UP000002812"/>
    </source>
</evidence>
<evidence type="ECO:0000256" key="5">
    <source>
        <dbReference type="ARBA" id="ARBA00023033"/>
    </source>
</evidence>
<dbReference type="AlphaFoldDB" id="I8TW15"/>
<dbReference type="GO" id="GO:0071949">
    <property type="term" value="F:FAD binding"/>
    <property type="evidence" value="ECO:0007669"/>
    <property type="project" value="InterPro"/>
</dbReference>
<dbReference type="InterPro" id="IPR036188">
    <property type="entry name" value="FAD/NAD-bd_sf"/>
</dbReference>
<keyword evidence="5" id="KW-0503">Monooxygenase</keyword>
<dbReference type="Proteomes" id="UP000002812">
    <property type="component" value="Unassembled WGS sequence"/>
</dbReference>
<dbReference type="Pfam" id="PF13450">
    <property type="entry name" value="NAD_binding_8"/>
    <property type="match status" value="1"/>
</dbReference>
<feature type="domain" description="FAD-binding" evidence="6">
    <location>
        <begin position="231"/>
        <end position="294"/>
    </location>
</feature>
<comment type="similarity">
    <text evidence="1">Belongs to the paxM FAD-dependent monooxygenase family.</text>
</comment>
<name>I8TW15_ASPO3</name>
<organism evidence="7 8">
    <name type="scientific">Aspergillus oryzae (strain 3.042)</name>
    <name type="common">Yellow koji mold</name>
    <dbReference type="NCBI Taxonomy" id="1160506"/>
    <lineage>
        <taxon>Eukaryota</taxon>
        <taxon>Fungi</taxon>
        <taxon>Dikarya</taxon>
        <taxon>Ascomycota</taxon>
        <taxon>Pezizomycotina</taxon>
        <taxon>Eurotiomycetes</taxon>
        <taxon>Eurotiomycetidae</taxon>
        <taxon>Eurotiales</taxon>
        <taxon>Aspergillaceae</taxon>
        <taxon>Aspergillus</taxon>
        <taxon>Aspergillus subgen. Circumdati</taxon>
    </lineage>
</organism>
<dbReference type="PANTHER" id="PTHR13789:SF172">
    <property type="entry name" value="HYDROXYLASE, PUTATIVE (AFU_ORTHOLOGUE AFUA_1G12410)-RELATED"/>
    <property type="match status" value="1"/>
</dbReference>
<dbReference type="Gene3D" id="3.50.50.60">
    <property type="entry name" value="FAD/NAD(P)-binding domain"/>
    <property type="match status" value="2"/>
</dbReference>
<dbReference type="InterPro" id="IPR050493">
    <property type="entry name" value="FAD-dep_Monooxygenase_BioMet"/>
</dbReference>
<dbReference type="SUPFAM" id="SSF51905">
    <property type="entry name" value="FAD/NAD(P)-binding domain"/>
    <property type="match status" value="1"/>
</dbReference>
<dbReference type="OrthoDB" id="1047367at2759"/>
<reference evidence="8" key="2">
    <citation type="submission" date="2012-06" db="EMBL/GenBank/DDBJ databases">
        <title>Comparative genomic analyses of Aspergillus oryzae 3.042 and A. oryzae RIB40 for soy-sauce fermentation.</title>
        <authorList>
            <person name="Zhao G."/>
            <person name="Hou L."/>
            <person name="Wang C."/>
            <person name="Cao X."/>
        </authorList>
    </citation>
    <scope>NUCLEOTIDE SEQUENCE [LARGE SCALE GENOMIC DNA]</scope>
    <source>
        <strain evidence="8">3.042</strain>
    </source>
</reference>
<dbReference type="PANTHER" id="PTHR13789">
    <property type="entry name" value="MONOOXYGENASE"/>
    <property type="match status" value="1"/>
</dbReference>
<evidence type="ECO:0000256" key="2">
    <source>
        <dbReference type="ARBA" id="ARBA00022630"/>
    </source>
</evidence>
<reference evidence="7 8" key="1">
    <citation type="journal article" date="2012" name="Eukaryot. Cell">
        <title>Draft genome sequence of Aspergillus oryzae strain 3.042.</title>
        <authorList>
            <person name="Zhao G."/>
            <person name="Yao Y."/>
            <person name="Qi W."/>
            <person name="Wang C."/>
            <person name="Hou L."/>
            <person name="Zeng B."/>
            <person name="Cao X."/>
        </authorList>
    </citation>
    <scope>NUCLEOTIDE SEQUENCE [LARGE SCALE GENOMIC DNA]</scope>
    <source>
        <strain evidence="7 8">3.042</strain>
    </source>
</reference>
<comment type="caution">
    <text evidence="7">The sequence shown here is derived from an EMBL/GenBank/DDBJ whole genome shotgun (WGS) entry which is preliminary data.</text>
</comment>
<dbReference type="InterPro" id="IPR002938">
    <property type="entry name" value="FAD-bd"/>
</dbReference>
<keyword evidence="3" id="KW-0274">FAD</keyword>
<keyword evidence="2" id="KW-0285">Flavoprotein</keyword>
<sequence>MGSHQESWRRLNVGVVGGGIGGMSVAIALRRAGHEVTIYERNDFAGEVGASVSCAANGTRWLHEWGVDVEKGDPVVLRKLINRDWKTGEPVSVYDLEDYEERWGYVYNMFHRQYMHAMLKDCALQEDGEGTPAKLQVNHCKDIDLSTGVITFTNGVQAQHDLIIGADGIGSVVRGIIGLRPEKKASDQSCLHANVRTEDAVRLGLVDYSQNSALEYWGGQEGNQPYPYIARDMVCLLGDAGHPMMPHQSQGACMAIEDAAALGILFNKDNFTGDIAETLAIYDEIRLPRATKVQSAAAKAAYNINERIGKQCRCSCRWKGSG</sequence>
<evidence type="ECO:0000256" key="3">
    <source>
        <dbReference type="ARBA" id="ARBA00022827"/>
    </source>
</evidence>
<accession>I8TW15</accession>
<dbReference type="EMBL" id="AKHY01000138">
    <property type="protein sequence ID" value="EIT78403.1"/>
    <property type="molecule type" value="Genomic_DNA"/>
</dbReference>
<gene>
    <name evidence="7" type="ORF">Ao3042_05289</name>
</gene>
<dbReference type="Pfam" id="PF01494">
    <property type="entry name" value="FAD_binding_3"/>
    <property type="match status" value="1"/>
</dbReference>
<evidence type="ECO:0000256" key="1">
    <source>
        <dbReference type="ARBA" id="ARBA00007992"/>
    </source>
</evidence>
<dbReference type="PRINTS" id="PR00420">
    <property type="entry name" value="RNGMNOXGNASE"/>
</dbReference>